<organism evidence="2 3">
    <name type="scientific">Methylomonas methanica</name>
    <dbReference type="NCBI Taxonomy" id="421"/>
    <lineage>
        <taxon>Bacteria</taxon>
        <taxon>Pseudomonadati</taxon>
        <taxon>Pseudomonadota</taxon>
        <taxon>Gammaproteobacteria</taxon>
        <taxon>Methylococcales</taxon>
        <taxon>Methylococcaceae</taxon>
        <taxon>Methylomonas</taxon>
    </lineage>
</organism>
<evidence type="ECO:0000259" key="1">
    <source>
        <dbReference type="Pfam" id="PF20247"/>
    </source>
</evidence>
<feature type="domain" description="DUF6602" evidence="1">
    <location>
        <begin position="30"/>
        <end position="131"/>
    </location>
</feature>
<dbReference type="Proteomes" id="UP000077763">
    <property type="component" value="Unassembled WGS sequence"/>
</dbReference>
<name>A0A177LTE4_METMH</name>
<protein>
    <recommendedName>
        <fullName evidence="1">DUF6602 domain-containing protein</fullName>
    </recommendedName>
</protein>
<comment type="caution">
    <text evidence="2">The sequence shown here is derived from an EMBL/GenBank/DDBJ whole genome shotgun (WGS) entry which is preliminary data.</text>
</comment>
<reference evidence="2 3" key="1">
    <citation type="submission" date="2016-03" db="EMBL/GenBank/DDBJ databases">
        <authorList>
            <person name="Ploux O."/>
        </authorList>
    </citation>
    <scope>NUCLEOTIDE SEQUENCE [LARGE SCALE GENOMIC DNA]</scope>
    <source>
        <strain evidence="2 3">R-45371</strain>
    </source>
</reference>
<accession>A0A177LTE4</accession>
<dbReference type="CDD" id="cd21173">
    <property type="entry name" value="NucC-like"/>
    <property type="match status" value="1"/>
</dbReference>
<evidence type="ECO:0000313" key="3">
    <source>
        <dbReference type="Proteomes" id="UP000077763"/>
    </source>
</evidence>
<dbReference type="Pfam" id="PF20247">
    <property type="entry name" value="DUF6602"/>
    <property type="match status" value="1"/>
</dbReference>
<proteinExistence type="predicted"/>
<gene>
    <name evidence="2" type="ORF">A1353_24115</name>
</gene>
<dbReference type="InterPro" id="IPR046537">
    <property type="entry name" value="DUF6602"/>
</dbReference>
<dbReference type="EMBL" id="LUUH01000115">
    <property type="protein sequence ID" value="OAH96334.1"/>
    <property type="molecule type" value="Genomic_DNA"/>
</dbReference>
<evidence type="ECO:0000313" key="2">
    <source>
        <dbReference type="EMBL" id="OAH96334.1"/>
    </source>
</evidence>
<dbReference type="AlphaFoldDB" id="A0A177LTE4"/>
<sequence length="274" mass="30786">MLKYKHKHGEPNLIIQQEEKAILLAVDRALNSTTNSQIIGRNGEIPLIQFLNRYLPPTLKAASGHFITPSGNLSPQIDIMILDSRYPLLSQNTDGSVLAMLHSLIECVEVKTNLTSKDVKKSWSDSVSLTKLASEIDGYGGSLFGAIGTKVLAYRCAPRLGGIQNAFERFGKPFESSLDIIIIRYPEKDQPLKYETGGELHFEPIFDTEDSEKIGVADEFVPILSQSFTPLSDFYYRLVQLCYYTLDARNFSFGDIGEHFMQYMSWSTIPMKTL</sequence>